<accession>A0A1I8B3T1</accession>
<dbReference type="Proteomes" id="UP000095281">
    <property type="component" value="Unplaced"/>
</dbReference>
<reference evidence="3" key="1">
    <citation type="submission" date="2016-11" db="UniProtKB">
        <authorList>
            <consortium name="WormBaseParasite"/>
        </authorList>
    </citation>
    <scope>IDENTIFICATION</scope>
</reference>
<evidence type="ECO:0000313" key="3">
    <source>
        <dbReference type="WBParaSite" id="MhA1_Contig1292.frz3.gene9"/>
    </source>
</evidence>
<evidence type="ECO:0000256" key="1">
    <source>
        <dbReference type="SAM" id="MobiDB-lite"/>
    </source>
</evidence>
<dbReference type="AlphaFoldDB" id="A0A1I8B3T1"/>
<proteinExistence type="predicted"/>
<organism evidence="2 3">
    <name type="scientific">Meloidogyne hapla</name>
    <name type="common">Root-knot nematode worm</name>
    <dbReference type="NCBI Taxonomy" id="6305"/>
    <lineage>
        <taxon>Eukaryota</taxon>
        <taxon>Metazoa</taxon>
        <taxon>Ecdysozoa</taxon>
        <taxon>Nematoda</taxon>
        <taxon>Chromadorea</taxon>
        <taxon>Rhabditida</taxon>
        <taxon>Tylenchina</taxon>
        <taxon>Tylenchomorpha</taxon>
        <taxon>Tylenchoidea</taxon>
        <taxon>Meloidogynidae</taxon>
        <taxon>Meloidogyninae</taxon>
        <taxon>Meloidogyne</taxon>
    </lineage>
</organism>
<name>A0A1I8B3T1_MELHA</name>
<sequence length="141" mass="16399">MHHFDGNPQEGSLVNHGTIGLNTLTSNQYIFLHQNYNTNFLPSHFGYQNNELNEYLENNHPSNAYSHTSGPYHYTSEHEPFHNPTISNDNMNQNELWKGNKQVQGRGNYVPWNNFNESSASDGNEYDNELWKLYKSSDKMK</sequence>
<feature type="compositionally biased region" description="Polar residues" evidence="1">
    <location>
        <begin position="84"/>
        <end position="93"/>
    </location>
</feature>
<protein>
    <submittedName>
        <fullName evidence="3">Uncharacterized protein</fullName>
    </submittedName>
</protein>
<keyword evidence="2" id="KW-1185">Reference proteome</keyword>
<evidence type="ECO:0000313" key="2">
    <source>
        <dbReference type="Proteomes" id="UP000095281"/>
    </source>
</evidence>
<feature type="region of interest" description="Disordered" evidence="1">
    <location>
        <begin position="59"/>
        <end position="93"/>
    </location>
</feature>
<dbReference type="WBParaSite" id="MhA1_Contig1292.frz3.gene9">
    <property type="protein sequence ID" value="MhA1_Contig1292.frz3.gene9"/>
    <property type="gene ID" value="MhA1_Contig1292.frz3.gene9"/>
</dbReference>
<feature type="compositionally biased region" description="Polar residues" evidence="1">
    <location>
        <begin position="60"/>
        <end position="69"/>
    </location>
</feature>